<keyword evidence="4" id="KW-1185">Reference proteome</keyword>
<feature type="signal peptide" evidence="1">
    <location>
        <begin position="1"/>
        <end position="26"/>
    </location>
</feature>
<gene>
    <name evidence="3" type="ORF">LCY76_17995</name>
</gene>
<evidence type="ECO:0000256" key="1">
    <source>
        <dbReference type="SAM" id="SignalP"/>
    </source>
</evidence>
<name>A0A9X1XEM6_9BACL</name>
<accession>A0A9X1XEM6</accession>
<keyword evidence="1" id="KW-0732">Signal</keyword>
<comment type="caution">
    <text evidence="3">The sequence shown here is derived from an EMBL/GenBank/DDBJ whole genome shotgun (WGS) entry which is preliminary data.</text>
</comment>
<dbReference type="InterPro" id="IPR012334">
    <property type="entry name" value="Pectin_lyas_fold"/>
</dbReference>
<dbReference type="InterPro" id="IPR006626">
    <property type="entry name" value="PbH1"/>
</dbReference>
<dbReference type="Gene3D" id="2.160.20.10">
    <property type="entry name" value="Single-stranded right-handed beta-helix, Pectin lyase-like"/>
    <property type="match status" value="1"/>
</dbReference>
<dbReference type="Proteomes" id="UP001139011">
    <property type="component" value="Unassembled WGS sequence"/>
</dbReference>
<dbReference type="AlphaFoldDB" id="A0A9X1XEM6"/>
<organism evidence="3 4">
    <name type="scientific">Fictibacillus marinisediminis</name>
    <dbReference type="NCBI Taxonomy" id="2878389"/>
    <lineage>
        <taxon>Bacteria</taxon>
        <taxon>Bacillati</taxon>
        <taxon>Bacillota</taxon>
        <taxon>Bacilli</taxon>
        <taxon>Bacillales</taxon>
        <taxon>Fictibacillaceae</taxon>
        <taxon>Fictibacillus</taxon>
    </lineage>
</organism>
<feature type="domain" description="Right handed beta helix" evidence="2">
    <location>
        <begin position="243"/>
        <end position="336"/>
    </location>
</feature>
<dbReference type="SMART" id="SM00710">
    <property type="entry name" value="PbH1"/>
    <property type="match status" value="5"/>
</dbReference>
<dbReference type="SUPFAM" id="SSF51126">
    <property type="entry name" value="Pectin lyase-like"/>
    <property type="match status" value="1"/>
</dbReference>
<reference evidence="3" key="1">
    <citation type="submission" date="2021-09" db="EMBL/GenBank/DDBJ databases">
        <title>Genome analysis of Fictibacillus sp. KIGAM418 isolated from marine sediment.</title>
        <authorList>
            <person name="Seo M.-J."/>
            <person name="Cho E.-S."/>
            <person name="Hwang C.Y."/>
        </authorList>
    </citation>
    <scope>NUCLEOTIDE SEQUENCE</scope>
    <source>
        <strain evidence="3">KIGAM418</strain>
    </source>
</reference>
<proteinExistence type="predicted"/>
<dbReference type="RefSeq" id="WP_248253757.1">
    <property type="nucleotide sequence ID" value="NZ_JAIWJX010000002.1"/>
</dbReference>
<evidence type="ECO:0000313" key="4">
    <source>
        <dbReference type="Proteomes" id="UP001139011"/>
    </source>
</evidence>
<dbReference type="EMBL" id="JAIWJX010000002">
    <property type="protein sequence ID" value="MCK6258470.1"/>
    <property type="molecule type" value="Genomic_DNA"/>
</dbReference>
<sequence length="404" mass="45203">MRKKAIKMILSAVLTASIILPSQAHAAAPTYTVTPSSKTYKGLMMNFSTYNSYTKHYYLLRSYLEQLEKTGGGTLILNKGTYTISNTLYVPSNVTLKFKDGVNIVKGTKTGTSIFPSAKSIFQLIRPSKSAKSGVYGGYNGEKNISFIGEGSVAVDMKYTQDGIAIIMGHNQNVKVENITFRNMQSGHFIEMDATSHATIVHNRFLNSKPSPNRNKEAINLDTPDHSTLGWSQKWSTFDRTPNQNVTIEDNEFYNLDRAVGTHKYSGGKYHDQVVIKDNTIEKTREDAIRVMNWSNAAIENNTIKNVADGTGSYRGILASGAIHPKFKNNVIEDAARPMQFLVWRNTGPGSLYDTIYNDLNEEDINALKTNKVKTPTEGFIRINKEYNYFTKQNTDLIPVEIMN</sequence>
<dbReference type="Pfam" id="PF13229">
    <property type="entry name" value="Beta_helix"/>
    <property type="match status" value="1"/>
</dbReference>
<evidence type="ECO:0000313" key="3">
    <source>
        <dbReference type="EMBL" id="MCK6258470.1"/>
    </source>
</evidence>
<protein>
    <submittedName>
        <fullName evidence="3">Right-handed parallel beta-helix repeat-containing protein</fullName>
    </submittedName>
</protein>
<dbReference type="InterPro" id="IPR039448">
    <property type="entry name" value="Beta_helix"/>
</dbReference>
<dbReference type="InterPro" id="IPR011050">
    <property type="entry name" value="Pectin_lyase_fold/virulence"/>
</dbReference>
<evidence type="ECO:0000259" key="2">
    <source>
        <dbReference type="Pfam" id="PF13229"/>
    </source>
</evidence>
<feature type="chain" id="PRO_5040964356" evidence="1">
    <location>
        <begin position="27"/>
        <end position="404"/>
    </location>
</feature>